<feature type="non-terminal residue" evidence="2">
    <location>
        <position position="1"/>
    </location>
</feature>
<feature type="compositionally biased region" description="Low complexity" evidence="1">
    <location>
        <begin position="131"/>
        <end position="143"/>
    </location>
</feature>
<proteinExistence type="predicted"/>
<dbReference type="InterPro" id="IPR012337">
    <property type="entry name" value="RNaseH-like_sf"/>
</dbReference>
<evidence type="ECO:0000313" key="2">
    <source>
        <dbReference type="EMBL" id="OIW24987.1"/>
    </source>
</evidence>
<protein>
    <submittedName>
        <fullName evidence="2">Uncharacterized protein</fullName>
    </submittedName>
</protein>
<dbReference type="Proteomes" id="UP000182658">
    <property type="component" value="Unassembled WGS sequence"/>
</dbReference>
<organism evidence="2 3">
    <name type="scientific">Coniochaeta ligniaria NRRL 30616</name>
    <dbReference type="NCBI Taxonomy" id="1408157"/>
    <lineage>
        <taxon>Eukaryota</taxon>
        <taxon>Fungi</taxon>
        <taxon>Dikarya</taxon>
        <taxon>Ascomycota</taxon>
        <taxon>Pezizomycotina</taxon>
        <taxon>Sordariomycetes</taxon>
        <taxon>Sordariomycetidae</taxon>
        <taxon>Coniochaetales</taxon>
        <taxon>Coniochaetaceae</taxon>
        <taxon>Coniochaeta</taxon>
    </lineage>
</organism>
<dbReference type="AlphaFoldDB" id="A0A1J7ICH1"/>
<gene>
    <name evidence="2" type="ORF">CONLIGDRAFT_563221</name>
</gene>
<accession>A0A1J7ICH1</accession>
<sequence>KEIAVPKEDILSEEDWQVLIQLLGILHPLFRLTKRFEGNTFLRFHEIIPSLYKLQERFQELLSQYEDGNNIPGNARLRRLAWQEEDDPTQDSITVATSTRGRRSRRSRRVIDYRVDLPSRKDISSRSSAAPTLTPPTNNLPTNDPVFEEFNDTTTVNPRLHLSAISKATIRRSIQFAMDKISKYQNLLDESMVPWFATILHPAYKSTLLTKYLPTRALQFDAAFRQHLEEHY</sequence>
<keyword evidence="3" id="KW-1185">Reference proteome</keyword>
<reference evidence="2 3" key="1">
    <citation type="submission" date="2016-10" db="EMBL/GenBank/DDBJ databases">
        <title>Draft genome sequence of Coniochaeta ligniaria NRRL30616, a lignocellulolytic fungus for bioabatement of inhibitors in plant biomass hydrolysates.</title>
        <authorList>
            <consortium name="DOE Joint Genome Institute"/>
            <person name="Jimenez D.J."/>
            <person name="Hector R.E."/>
            <person name="Riley R."/>
            <person name="Sun H."/>
            <person name="Grigoriev I.V."/>
            <person name="Van Elsas J.D."/>
            <person name="Nichols N.N."/>
        </authorList>
    </citation>
    <scope>NUCLEOTIDE SEQUENCE [LARGE SCALE GENOMIC DNA]</scope>
    <source>
        <strain evidence="2 3">NRRL 30616</strain>
    </source>
</reference>
<dbReference type="InParanoid" id="A0A1J7ICH1"/>
<evidence type="ECO:0000313" key="3">
    <source>
        <dbReference type="Proteomes" id="UP000182658"/>
    </source>
</evidence>
<name>A0A1J7ICH1_9PEZI</name>
<feature type="non-terminal residue" evidence="2">
    <location>
        <position position="232"/>
    </location>
</feature>
<dbReference type="OrthoDB" id="4849884at2759"/>
<evidence type="ECO:0000256" key="1">
    <source>
        <dbReference type="SAM" id="MobiDB-lite"/>
    </source>
</evidence>
<dbReference type="SUPFAM" id="SSF53098">
    <property type="entry name" value="Ribonuclease H-like"/>
    <property type="match status" value="1"/>
</dbReference>
<dbReference type="EMBL" id="KV875102">
    <property type="protein sequence ID" value="OIW24987.1"/>
    <property type="molecule type" value="Genomic_DNA"/>
</dbReference>
<feature type="region of interest" description="Disordered" evidence="1">
    <location>
        <begin position="122"/>
        <end position="144"/>
    </location>
</feature>